<evidence type="ECO:0000256" key="1">
    <source>
        <dbReference type="ARBA" id="ARBA00004141"/>
    </source>
</evidence>
<accession>A0A840X2Z1</accession>
<dbReference type="GO" id="GO:0016020">
    <property type="term" value="C:membrane"/>
    <property type="evidence" value="ECO:0007669"/>
    <property type="project" value="UniProtKB-SubCell"/>
</dbReference>
<name>A0A840X2Z1_9RHOB</name>
<keyword evidence="3" id="KW-1133">Transmembrane helix</keyword>
<protein>
    <recommendedName>
        <fullName evidence="5">NarX-like N-terminal domain-containing protein</fullName>
    </recommendedName>
</protein>
<evidence type="ECO:0000256" key="3">
    <source>
        <dbReference type="ARBA" id="ARBA00022989"/>
    </source>
</evidence>
<organism evidence="6 7">
    <name type="scientific">Rubricella aquisinus</name>
    <dbReference type="NCBI Taxonomy" id="2028108"/>
    <lineage>
        <taxon>Bacteria</taxon>
        <taxon>Pseudomonadati</taxon>
        <taxon>Pseudomonadota</taxon>
        <taxon>Alphaproteobacteria</taxon>
        <taxon>Rhodobacterales</taxon>
        <taxon>Paracoccaceae</taxon>
        <taxon>Rubricella</taxon>
    </lineage>
</organism>
<evidence type="ECO:0000259" key="5">
    <source>
        <dbReference type="Pfam" id="PF13675"/>
    </source>
</evidence>
<comment type="caution">
    <text evidence="6">The sequence shown here is derived from an EMBL/GenBank/DDBJ whole genome shotgun (WGS) entry which is preliminary data.</text>
</comment>
<dbReference type="Proteomes" id="UP000553766">
    <property type="component" value="Unassembled WGS sequence"/>
</dbReference>
<sequence>MTSDIAAERHFEQLTQAHELFGRSDTALRLGDQEIGLGPEQRRAVMRALEEVDGPWYRYDRLIRQVMSNRTTDQVDIERLSLVSLEVLRHMNAAVNQTARSYGNVLPDVPLALTITIDVAGRQRMLSQKAMKELCLAHQAADPAVHLATLQGTIEMFDLSLTALQQGFADVGVLAPPNSEIARQLTLVRDLWMPIQAQYRMAIEQGVVDSAMLEQMAPATDFLLQEMNRAVGLYEADTRVAATN</sequence>
<keyword evidence="4" id="KW-0472">Membrane</keyword>
<keyword evidence="2" id="KW-0812">Transmembrane</keyword>
<evidence type="ECO:0000256" key="2">
    <source>
        <dbReference type="ARBA" id="ARBA00022692"/>
    </source>
</evidence>
<dbReference type="AlphaFoldDB" id="A0A840X2Z1"/>
<evidence type="ECO:0000313" key="7">
    <source>
        <dbReference type="Proteomes" id="UP000553766"/>
    </source>
</evidence>
<evidence type="ECO:0000256" key="4">
    <source>
        <dbReference type="ARBA" id="ARBA00023136"/>
    </source>
</evidence>
<dbReference type="Pfam" id="PF13675">
    <property type="entry name" value="PilJ"/>
    <property type="match status" value="1"/>
</dbReference>
<proteinExistence type="predicted"/>
<dbReference type="EMBL" id="JACIJS010000006">
    <property type="protein sequence ID" value="MBB5516206.1"/>
    <property type="molecule type" value="Genomic_DNA"/>
</dbReference>
<comment type="subcellular location">
    <subcellularLocation>
        <location evidence="1">Membrane</location>
        <topology evidence="1">Multi-pass membrane protein</topology>
    </subcellularLocation>
</comment>
<reference evidence="6 7" key="1">
    <citation type="submission" date="2020-08" db="EMBL/GenBank/DDBJ databases">
        <title>Genomic Encyclopedia of Type Strains, Phase IV (KMG-IV): sequencing the most valuable type-strain genomes for metagenomic binning, comparative biology and taxonomic classification.</title>
        <authorList>
            <person name="Goeker M."/>
        </authorList>
    </citation>
    <scope>NUCLEOTIDE SEQUENCE [LARGE SCALE GENOMIC DNA]</scope>
    <source>
        <strain evidence="6 7">DSM 103377</strain>
    </source>
</reference>
<dbReference type="InterPro" id="IPR029095">
    <property type="entry name" value="NarX-like_N"/>
</dbReference>
<keyword evidence="7" id="KW-1185">Reference proteome</keyword>
<gene>
    <name evidence="6" type="ORF">FHS89_002232</name>
</gene>
<feature type="domain" description="NarX-like N-terminal" evidence="5">
    <location>
        <begin position="117"/>
        <end position="205"/>
    </location>
</feature>
<evidence type="ECO:0000313" key="6">
    <source>
        <dbReference type="EMBL" id="MBB5516206.1"/>
    </source>
</evidence>